<dbReference type="STRING" id="154621.RV11_GL000559"/>
<evidence type="ECO:0000256" key="7">
    <source>
        <dbReference type="ARBA" id="ARBA00023136"/>
    </source>
</evidence>
<keyword evidence="4 8" id="KW-1003">Cell membrane</keyword>
<feature type="transmembrane region" description="Helical" evidence="8">
    <location>
        <begin position="368"/>
        <end position="395"/>
    </location>
</feature>
<feature type="transmembrane region" description="Helical" evidence="8">
    <location>
        <begin position="321"/>
        <end position="347"/>
    </location>
</feature>
<protein>
    <recommendedName>
        <fullName evidence="8">L-lactate permease</fullName>
    </recommendedName>
</protein>
<dbReference type="GO" id="GO:0015129">
    <property type="term" value="F:lactate transmembrane transporter activity"/>
    <property type="evidence" value="ECO:0007669"/>
    <property type="project" value="UniProtKB-UniRule"/>
</dbReference>
<dbReference type="GO" id="GO:0005886">
    <property type="term" value="C:plasma membrane"/>
    <property type="evidence" value="ECO:0007669"/>
    <property type="project" value="UniProtKB-SubCell"/>
</dbReference>
<name>R3WWX5_9ENTE</name>
<feature type="transmembrane region" description="Helical" evidence="8">
    <location>
        <begin position="180"/>
        <end position="200"/>
    </location>
</feature>
<feature type="transmembrane region" description="Helical" evidence="8">
    <location>
        <begin position="6"/>
        <end position="24"/>
    </location>
</feature>
<proteinExistence type="inferred from homology"/>
<evidence type="ECO:0000256" key="2">
    <source>
        <dbReference type="ARBA" id="ARBA00010100"/>
    </source>
</evidence>
<organism evidence="9 10">
    <name type="scientific">Enterococcus phoeniculicola ATCC BAA-412</name>
    <dbReference type="NCBI Taxonomy" id="1158610"/>
    <lineage>
        <taxon>Bacteria</taxon>
        <taxon>Bacillati</taxon>
        <taxon>Bacillota</taxon>
        <taxon>Bacilli</taxon>
        <taxon>Lactobacillales</taxon>
        <taxon>Enterococcaceae</taxon>
        <taxon>Enterococcus</taxon>
    </lineage>
</organism>
<dbReference type="GO" id="GO:0015295">
    <property type="term" value="F:solute:proton symporter activity"/>
    <property type="evidence" value="ECO:0007669"/>
    <property type="project" value="TreeGrafter"/>
</dbReference>
<dbReference type="EMBL" id="AJAT01000011">
    <property type="protein sequence ID" value="EOL46280.1"/>
    <property type="molecule type" value="Genomic_DNA"/>
</dbReference>
<dbReference type="OrthoDB" id="9761056at2"/>
<accession>R3WWX5</accession>
<evidence type="ECO:0000313" key="10">
    <source>
        <dbReference type="Proteomes" id="UP000013785"/>
    </source>
</evidence>
<dbReference type="NCBIfam" id="TIGR00795">
    <property type="entry name" value="lctP"/>
    <property type="match status" value="1"/>
</dbReference>
<dbReference type="eggNOG" id="COG1620">
    <property type="taxonomic scope" value="Bacteria"/>
</dbReference>
<evidence type="ECO:0000256" key="1">
    <source>
        <dbReference type="ARBA" id="ARBA00004651"/>
    </source>
</evidence>
<dbReference type="HOGENOM" id="CLU_021628_0_0_9"/>
<dbReference type="PANTHER" id="PTHR30003:SF0">
    <property type="entry name" value="GLYCOLATE PERMEASE GLCA-RELATED"/>
    <property type="match status" value="1"/>
</dbReference>
<gene>
    <name evidence="9" type="ORF">UC3_01086</name>
</gene>
<evidence type="ECO:0000256" key="5">
    <source>
        <dbReference type="ARBA" id="ARBA00022692"/>
    </source>
</evidence>
<dbReference type="PATRIC" id="fig|1158610.3.peg.1065"/>
<dbReference type="AlphaFoldDB" id="R3WWX5"/>
<evidence type="ECO:0000256" key="4">
    <source>
        <dbReference type="ARBA" id="ARBA00022475"/>
    </source>
</evidence>
<sequence length="509" mass="53648">MSEGMQTFLAIIPIIWLILSLGVFKIRGDIACMIGLVITIIISILGFKFSVTDSLTASLEGIVMGLWPIVYVIIAAVFTYNLSSESGGMEKIKDMLTAISGDMRILVLLLAWGFGGFLEAIAGFGTAVAIPASILAVLGMSPIKAAVICLIANTTPTAFGAIGLPVTTLAQVSGLEVKQLSLVVSLQLCILIILIPFCLVSLTGKGIKSIKGVFWITLVSGVTFAVPQVIVSQYLGAELPSIVGSLLCILVTIFMAKWIGPKDSHTHEIAPVSKKDGFMAWLPFILVFIFIIFSSSLFPTIHNALASVTTSIPIFTGENAAPYVINWLTAPGTLIILATFLGGLIQGMKFSNIAKILWKTIKQMTKTMVTVASIVGLSKVMGYSGMINVIAVSLVTLTGGFYPFIAPIIGALGTFITGSDTSANVLFGELQVKAADSLQVNPYWLAAANMAGATAGKMISPQSIAVATGATGLDGEEGTILKQAMKFCVIYTLIICLVVFGLGKLFGQI</sequence>
<feature type="transmembrane region" description="Helical" evidence="8">
    <location>
        <begin position="31"/>
        <end position="50"/>
    </location>
</feature>
<feature type="transmembrane region" description="Helical" evidence="8">
    <location>
        <begin position="401"/>
        <end position="418"/>
    </location>
</feature>
<keyword evidence="7 8" id="KW-0472">Membrane</keyword>
<dbReference type="InterPro" id="IPR003804">
    <property type="entry name" value="Lactate_perm"/>
</dbReference>
<keyword evidence="3 8" id="KW-0813">Transport</keyword>
<comment type="subcellular location">
    <subcellularLocation>
        <location evidence="1 8">Cell membrane</location>
        <topology evidence="1 8">Multi-pass membrane protein</topology>
    </subcellularLocation>
</comment>
<comment type="similarity">
    <text evidence="2 8">Belongs to the lactate permease family.</text>
</comment>
<feature type="transmembrane region" description="Helical" evidence="8">
    <location>
        <begin position="241"/>
        <end position="259"/>
    </location>
</feature>
<keyword evidence="5 8" id="KW-0812">Transmembrane</keyword>
<evidence type="ECO:0000313" key="9">
    <source>
        <dbReference type="EMBL" id="EOL46280.1"/>
    </source>
</evidence>
<comment type="function">
    <text evidence="8">Uptake of L-lactate across the membrane. Can also transport D-lactate and glycolate.</text>
</comment>
<feature type="transmembrane region" description="Helical" evidence="8">
    <location>
        <begin position="488"/>
        <end position="507"/>
    </location>
</feature>
<feature type="transmembrane region" description="Helical" evidence="8">
    <location>
        <begin position="212"/>
        <end position="235"/>
    </location>
</feature>
<evidence type="ECO:0000256" key="3">
    <source>
        <dbReference type="ARBA" id="ARBA00022448"/>
    </source>
</evidence>
<evidence type="ECO:0000256" key="6">
    <source>
        <dbReference type="ARBA" id="ARBA00022989"/>
    </source>
</evidence>
<dbReference type="PANTHER" id="PTHR30003">
    <property type="entry name" value="L-LACTATE PERMEASE"/>
    <property type="match status" value="1"/>
</dbReference>
<dbReference type="Proteomes" id="UP000013785">
    <property type="component" value="Unassembled WGS sequence"/>
</dbReference>
<feature type="transmembrane region" description="Helical" evidence="8">
    <location>
        <begin position="62"/>
        <end position="83"/>
    </location>
</feature>
<evidence type="ECO:0000256" key="8">
    <source>
        <dbReference type="RuleBase" id="RU365092"/>
    </source>
</evidence>
<feature type="transmembrane region" description="Helical" evidence="8">
    <location>
        <begin position="280"/>
        <end position="301"/>
    </location>
</feature>
<reference evidence="9 10" key="1">
    <citation type="submission" date="2013-02" db="EMBL/GenBank/DDBJ databases">
        <title>The Genome Sequence of Enterococcus phoeniculicola BAA-412.</title>
        <authorList>
            <consortium name="The Broad Institute Genome Sequencing Platform"/>
            <consortium name="The Broad Institute Genome Sequencing Center for Infectious Disease"/>
            <person name="Earl A.M."/>
            <person name="Gilmore M.S."/>
            <person name="Lebreton F."/>
            <person name="Walker B."/>
            <person name="Young S.K."/>
            <person name="Zeng Q."/>
            <person name="Gargeya S."/>
            <person name="Fitzgerald M."/>
            <person name="Haas B."/>
            <person name="Abouelleil A."/>
            <person name="Alvarado L."/>
            <person name="Arachchi H.M."/>
            <person name="Berlin A.M."/>
            <person name="Chapman S.B."/>
            <person name="Dewar J."/>
            <person name="Goldberg J."/>
            <person name="Griggs A."/>
            <person name="Gujja S."/>
            <person name="Hansen M."/>
            <person name="Howarth C."/>
            <person name="Imamovic A."/>
            <person name="Larimer J."/>
            <person name="McCowan C."/>
            <person name="Murphy C."/>
            <person name="Neiman D."/>
            <person name="Pearson M."/>
            <person name="Priest M."/>
            <person name="Roberts A."/>
            <person name="Saif S."/>
            <person name="Shea T."/>
            <person name="Sisk P."/>
            <person name="Sykes S."/>
            <person name="Wortman J."/>
            <person name="Nusbaum C."/>
            <person name="Birren B."/>
        </authorList>
    </citation>
    <scope>NUCLEOTIDE SEQUENCE [LARGE SCALE GENOMIC DNA]</scope>
    <source>
        <strain evidence="9 10">ATCC BAA-412</strain>
    </source>
</reference>
<keyword evidence="10" id="KW-1185">Reference proteome</keyword>
<comment type="caution">
    <text evidence="9">The sequence shown here is derived from an EMBL/GenBank/DDBJ whole genome shotgun (WGS) entry which is preliminary data.</text>
</comment>
<keyword evidence="6 8" id="KW-1133">Transmembrane helix</keyword>
<dbReference type="RefSeq" id="WP_010767757.1">
    <property type="nucleotide sequence ID" value="NZ_ASWE01000002.1"/>
</dbReference>
<dbReference type="Pfam" id="PF02652">
    <property type="entry name" value="Lactate_perm"/>
    <property type="match status" value="1"/>
</dbReference>